<evidence type="ECO:0000313" key="5">
    <source>
        <dbReference type="EMBL" id="MBM2357813.1"/>
    </source>
</evidence>
<dbReference type="PANTHER" id="PTHR46797:SF23">
    <property type="entry name" value="HTH-TYPE TRANSCRIPTIONAL REGULATOR SUTR"/>
    <property type="match status" value="1"/>
</dbReference>
<dbReference type="AlphaFoldDB" id="A0A9Q2NQU3"/>
<evidence type="ECO:0000256" key="1">
    <source>
        <dbReference type="ARBA" id="ARBA00023015"/>
    </source>
</evidence>
<keyword evidence="3" id="KW-0804">Transcription</keyword>
<dbReference type="GO" id="GO:0005829">
    <property type="term" value="C:cytosol"/>
    <property type="evidence" value="ECO:0007669"/>
    <property type="project" value="TreeGrafter"/>
</dbReference>
<dbReference type="CDD" id="cd00093">
    <property type="entry name" value="HTH_XRE"/>
    <property type="match status" value="1"/>
</dbReference>
<keyword evidence="1" id="KW-0805">Transcription regulation</keyword>
<protein>
    <submittedName>
        <fullName evidence="5">Helix-turn-helix transcriptional regulator</fullName>
    </submittedName>
</protein>
<comment type="caution">
    <text evidence="5">The sequence shown here is derived from an EMBL/GenBank/DDBJ whole genome shotgun (WGS) entry which is preliminary data.</text>
</comment>
<dbReference type="Pfam" id="PF01381">
    <property type="entry name" value="HTH_3"/>
    <property type="match status" value="1"/>
</dbReference>
<reference evidence="5" key="1">
    <citation type="submission" date="2021-01" db="EMBL/GenBank/DDBJ databases">
        <title>Diatom-associated Roseobacters Show Island Model of Population Structure.</title>
        <authorList>
            <person name="Qu L."/>
            <person name="Feng X."/>
            <person name="Chen Y."/>
            <person name="Li L."/>
            <person name="Wang X."/>
            <person name="Hu Z."/>
            <person name="Wang H."/>
            <person name="Luo H."/>
        </authorList>
    </citation>
    <scope>NUCLEOTIDE SEQUENCE</scope>
    <source>
        <strain evidence="5">SM26-45</strain>
    </source>
</reference>
<dbReference type="SUPFAM" id="SSF47413">
    <property type="entry name" value="lambda repressor-like DNA-binding domains"/>
    <property type="match status" value="1"/>
</dbReference>
<evidence type="ECO:0000256" key="2">
    <source>
        <dbReference type="ARBA" id="ARBA00023125"/>
    </source>
</evidence>
<keyword evidence="2" id="KW-0238">DNA-binding</keyword>
<dbReference type="Gene3D" id="1.10.260.40">
    <property type="entry name" value="lambda repressor-like DNA-binding domains"/>
    <property type="match status" value="1"/>
</dbReference>
<sequence length="88" mass="9451">MDVRKTIGWNLRALRVAKGLSQERLALEAGIDRSYIGRVERGAENVTVATLEAVATVLDVHVSKLFAEVDDNAPLPDALPAGVKRKGA</sequence>
<dbReference type="Proteomes" id="UP000809337">
    <property type="component" value="Unassembled WGS sequence"/>
</dbReference>
<evidence type="ECO:0000256" key="3">
    <source>
        <dbReference type="ARBA" id="ARBA00023163"/>
    </source>
</evidence>
<accession>A0A9Q2NQU3</accession>
<name>A0A9Q2NQU3_9RHOB</name>
<feature type="domain" description="HTH cro/C1-type" evidence="4">
    <location>
        <begin position="11"/>
        <end position="65"/>
    </location>
</feature>
<dbReference type="InterPro" id="IPR010982">
    <property type="entry name" value="Lambda_DNA-bd_dom_sf"/>
</dbReference>
<gene>
    <name evidence="5" type="ORF">JQX14_25185</name>
</gene>
<dbReference type="InterPro" id="IPR001387">
    <property type="entry name" value="Cro/C1-type_HTH"/>
</dbReference>
<dbReference type="PANTHER" id="PTHR46797">
    <property type="entry name" value="HTH-TYPE TRANSCRIPTIONAL REGULATOR"/>
    <property type="match status" value="1"/>
</dbReference>
<dbReference type="PROSITE" id="PS50943">
    <property type="entry name" value="HTH_CROC1"/>
    <property type="match status" value="1"/>
</dbReference>
<dbReference type="InterPro" id="IPR050807">
    <property type="entry name" value="TransReg_Diox_bact_type"/>
</dbReference>
<evidence type="ECO:0000259" key="4">
    <source>
        <dbReference type="PROSITE" id="PS50943"/>
    </source>
</evidence>
<dbReference type="GO" id="GO:0003677">
    <property type="term" value="F:DNA binding"/>
    <property type="evidence" value="ECO:0007669"/>
    <property type="project" value="UniProtKB-KW"/>
</dbReference>
<proteinExistence type="predicted"/>
<evidence type="ECO:0000313" key="6">
    <source>
        <dbReference type="Proteomes" id="UP000809337"/>
    </source>
</evidence>
<organism evidence="5 6">
    <name type="scientific">Pseudosulfitobacter pseudonitzschiae</name>
    <dbReference type="NCBI Taxonomy" id="1402135"/>
    <lineage>
        <taxon>Bacteria</taxon>
        <taxon>Pseudomonadati</taxon>
        <taxon>Pseudomonadota</taxon>
        <taxon>Alphaproteobacteria</taxon>
        <taxon>Rhodobacterales</taxon>
        <taxon>Roseobacteraceae</taxon>
        <taxon>Pseudosulfitobacter</taxon>
    </lineage>
</organism>
<dbReference type="EMBL" id="JAFBWN010000087">
    <property type="protein sequence ID" value="MBM2357813.1"/>
    <property type="molecule type" value="Genomic_DNA"/>
</dbReference>
<dbReference type="SMART" id="SM00530">
    <property type="entry name" value="HTH_XRE"/>
    <property type="match status" value="1"/>
</dbReference>
<dbReference type="GO" id="GO:0003700">
    <property type="term" value="F:DNA-binding transcription factor activity"/>
    <property type="evidence" value="ECO:0007669"/>
    <property type="project" value="TreeGrafter"/>
</dbReference>